<evidence type="ECO:0000313" key="1">
    <source>
        <dbReference type="EMBL" id="VFJ63941.1"/>
    </source>
</evidence>
<organism evidence="1">
    <name type="scientific">Candidatus Kentrum sp. DK</name>
    <dbReference type="NCBI Taxonomy" id="2126562"/>
    <lineage>
        <taxon>Bacteria</taxon>
        <taxon>Pseudomonadati</taxon>
        <taxon>Pseudomonadota</taxon>
        <taxon>Gammaproteobacteria</taxon>
        <taxon>Candidatus Kentrum</taxon>
    </lineage>
</organism>
<dbReference type="EMBL" id="CAADEY010000113">
    <property type="protein sequence ID" value="VFJ63941.1"/>
    <property type="molecule type" value="Genomic_DNA"/>
</dbReference>
<gene>
    <name evidence="1" type="ORF">BECKDK2373C_GA0170839_11131</name>
</gene>
<dbReference type="InterPro" id="IPR021730">
    <property type="entry name" value="YdbH"/>
</dbReference>
<dbReference type="Pfam" id="PF11739">
    <property type="entry name" value="YdbH-like"/>
    <property type="match status" value="1"/>
</dbReference>
<proteinExistence type="predicted"/>
<protein>
    <submittedName>
        <fullName evidence="1">Dicarboxylate transport</fullName>
    </submittedName>
</protein>
<reference evidence="1" key="1">
    <citation type="submission" date="2019-02" db="EMBL/GenBank/DDBJ databases">
        <authorList>
            <person name="Gruber-Vodicka R. H."/>
            <person name="Seah K. B. B."/>
        </authorList>
    </citation>
    <scope>NUCLEOTIDE SEQUENCE</scope>
    <source>
        <strain evidence="1">BECK_DK161</strain>
    </source>
</reference>
<dbReference type="AlphaFoldDB" id="A0A450TB37"/>
<name>A0A450TB37_9GAMM</name>
<sequence>MIPFSTICLSVLRLEWPRSFGSPFWLVLALIASGLAPARAGVPEDAGVAIQQFSLDEHGVFHARLHAGQIRPQGKGPRIAAEDISLDIQGQLSFPGPEPLFDGRAVLESRALVLDDSVFHRVKADFRGQLRLGADADLAGVLTVSFSAPSTPGAKNGRVRKIFFDRISGKLRRDDGALRASGRFRLGGLDLPMGFRLFHRFDNGKGRLEIDAGALAAKRIRTEVFPLFPELSGSWPRDLTLVSGKASLKGALRWDQRKGAHPLMISVELSGIGGGHGATLFSGLAGRFKTTVGDRIRSEASDVSLAIVDVGVPITDLGGGVTVDVDKDRAPVITLTGFSAKVLGGAVSAPGIEIDLNREENDFRVGFEGIDVARIVSLHPFEGLRADGRLSGELPIRLGPEGLSVGDGKVSAMAPGGRIRYRPDESGDAIADAAPQMKALMDVLEEFHYHTLEATANYAPDGQLKVDVSLRGRGGIEGNAGRPVHLNLGIEQNIRSLLTELRRVDGLNDRLDDWVRRRFSPGGGGR</sequence>
<accession>A0A450TB37</accession>